<evidence type="ECO:0000256" key="2">
    <source>
        <dbReference type="ARBA" id="ARBA00023136"/>
    </source>
</evidence>
<dbReference type="PANTHER" id="PTHR37042">
    <property type="entry name" value="OUTER MEMBRANE PROTEIN RV1973"/>
    <property type="match status" value="1"/>
</dbReference>
<proteinExistence type="predicted"/>
<gene>
    <name evidence="3" type="ORF">AWB91_09715</name>
</gene>
<comment type="caution">
    <text evidence="3">The sequence shown here is derived from an EMBL/GenBank/DDBJ whole genome shotgun (WGS) entry which is preliminary data.</text>
</comment>
<organism evidence="3 4">
    <name type="scientific">Mycobacterium paraense</name>
    <dbReference type="NCBI Taxonomy" id="767916"/>
    <lineage>
        <taxon>Bacteria</taxon>
        <taxon>Bacillati</taxon>
        <taxon>Actinomycetota</taxon>
        <taxon>Actinomycetes</taxon>
        <taxon>Mycobacteriales</taxon>
        <taxon>Mycobacteriaceae</taxon>
        <taxon>Mycobacterium</taxon>
        <taxon>Mycobacterium simiae complex</taxon>
    </lineage>
</organism>
<name>A0ABX3VS38_9MYCO</name>
<evidence type="ECO:0000256" key="1">
    <source>
        <dbReference type="ARBA" id="ARBA00004370"/>
    </source>
</evidence>
<reference evidence="3 4" key="1">
    <citation type="journal article" date="2015" name="Emerg. Microbes Infect.">
        <title>Characterization of 17 strains belonging to the Mycobacterium simiae complex and description of Mycobacterium paraense sp. nov.</title>
        <authorList>
            <person name="Fusco da Costa A.R."/>
            <person name="Fedrizzi T."/>
            <person name="Lopes M.L."/>
            <person name="Pecorari M."/>
            <person name="Oliveira da Costa W.L."/>
            <person name="Giacobazzi E."/>
            <person name="da Costa Bahia J.R."/>
            <person name="De Sanctis V."/>
            <person name="Batista Lima K.V."/>
            <person name="Bertorelli R."/>
            <person name="Grottola A."/>
            <person name="Fabio A."/>
            <person name="Mariottini A."/>
            <person name="Ferretti P."/>
            <person name="Di Leva F."/>
            <person name="Fregni Serpini G."/>
            <person name="Tagliazucchi S."/>
            <person name="Rumpianesi F."/>
            <person name="Jousson O."/>
            <person name="Segata N."/>
            <person name="Tortoli E."/>
        </authorList>
    </citation>
    <scope>NUCLEOTIDE SEQUENCE [LARGE SCALE GENOMIC DNA]</scope>
    <source>
        <strain evidence="3 4">FI-07156</strain>
    </source>
</reference>
<keyword evidence="2" id="KW-0472">Membrane</keyword>
<protein>
    <submittedName>
        <fullName evidence="3">Mammalian cell entry protein</fullName>
    </submittedName>
</protein>
<evidence type="ECO:0000313" key="4">
    <source>
        <dbReference type="Proteomes" id="UP000193801"/>
    </source>
</evidence>
<dbReference type="EMBL" id="LQPK01000006">
    <property type="protein sequence ID" value="ORW32876.1"/>
    <property type="molecule type" value="Genomic_DNA"/>
</dbReference>
<sequence length="153" mass="16756">MIFGLVAVVALGALTGWLGYRDHESWQAHLLHDSFLQAGRQAALNLTSINYNEVDADLGRIIEGATGTFRDDFRQRAPSFAQFVKEAQSVSEGKIVEAAVESEQGDQAQVLVAVVVKTSTSAAHDQEPRYWRMRIGVQKVAGSPKISQVEFVP</sequence>
<dbReference type="PANTHER" id="PTHR37042:SF4">
    <property type="entry name" value="OUTER MEMBRANE PROTEIN RV1973"/>
    <property type="match status" value="1"/>
</dbReference>
<accession>A0ABX3VS38</accession>
<evidence type="ECO:0000313" key="3">
    <source>
        <dbReference type="EMBL" id="ORW32876.1"/>
    </source>
</evidence>
<keyword evidence="4" id="KW-1185">Reference proteome</keyword>
<dbReference type="Proteomes" id="UP000193801">
    <property type="component" value="Unassembled WGS sequence"/>
</dbReference>
<comment type="subcellular location">
    <subcellularLocation>
        <location evidence="1">Membrane</location>
    </subcellularLocation>
</comment>